<dbReference type="PANTHER" id="PTHR30346">
    <property type="entry name" value="TRANSCRIPTIONAL DUAL REGULATOR HCAR-RELATED"/>
    <property type="match status" value="1"/>
</dbReference>
<keyword evidence="4" id="KW-0804">Transcription</keyword>
<dbReference type="SUPFAM" id="SSF46785">
    <property type="entry name" value="Winged helix' DNA-binding domain"/>
    <property type="match status" value="1"/>
</dbReference>
<keyword evidence="2" id="KW-0805">Transcription regulation</keyword>
<evidence type="ECO:0000256" key="3">
    <source>
        <dbReference type="ARBA" id="ARBA00023125"/>
    </source>
</evidence>
<dbReference type="GO" id="GO:0032993">
    <property type="term" value="C:protein-DNA complex"/>
    <property type="evidence" value="ECO:0007669"/>
    <property type="project" value="TreeGrafter"/>
</dbReference>
<dbReference type="GO" id="GO:0003677">
    <property type="term" value="F:DNA binding"/>
    <property type="evidence" value="ECO:0007669"/>
    <property type="project" value="UniProtKB-KW"/>
</dbReference>
<dbReference type="Gene3D" id="1.10.10.10">
    <property type="entry name" value="Winged helix-like DNA-binding domain superfamily/Winged helix DNA-binding domain"/>
    <property type="match status" value="1"/>
</dbReference>
<evidence type="ECO:0000259" key="5">
    <source>
        <dbReference type="PROSITE" id="PS50931"/>
    </source>
</evidence>
<accession>A0A1W6YVI1</accession>
<dbReference type="OrthoDB" id="6085485at2"/>
<dbReference type="InterPro" id="IPR036388">
    <property type="entry name" value="WH-like_DNA-bd_sf"/>
</dbReference>
<keyword evidence="7" id="KW-1185">Reference proteome</keyword>
<evidence type="ECO:0000313" key="6">
    <source>
        <dbReference type="EMBL" id="ARP84623.1"/>
    </source>
</evidence>
<evidence type="ECO:0000256" key="2">
    <source>
        <dbReference type="ARBA" id="ARBA00023015"/>
    </source>
</evidence>
<comment type="similarity">
    <text evidence="1">Belongs to the LysR transcriptional regulatory family.</text>
</comment>
<dbReference type="Proteomes" id="UP000194151">
    <property type="component" value="Chromosome"/>
</dbReference>
<sequence>MHIDEQVSFRKLEIFLSFLELGNMTRVSEALDLSVVSVHRALHSLEEGLRCPLFRRDGRKLIPLASAYVFAEDAERALRACASGIEKARQAAGVGGARLKVGALYSLTLNTIPRLLMGVKTRRPELDVDLTLGSNRDLLRKLSDGELDAIVIALHERDTPSDLQPVPVFDDDIWFAAPPGSPYAQHREIDLLGLRDADFVSLNDDFATYQDFTHAFDVAGFQPRIAMRVGDIFSLINLVSGGMGYALLPGRIAEFSPQIQLIPLARRYATSQRITLLFARNRERDPNLLALSAECRVFKRHDVK</sequence>
<name>A0A1W6YVI1_9BORD</name>
<dbReference type="InterPro" id="IPR005119">
    <property type="entry name" value="LysR_subst-bd"/>
</dbReference>
<proteinExistence type="inferred from homology"/>
<evidence type="ECO:0000313" key="7">
    <source>
        <dbReference type="Proteomes" id="UP000194151"/>
    </source>
</evidence>
<dbReference type="InterPro" id="IPR000847">
    <property type="entry name" value="LysR_HTH_N"/>
</dbReference>
<feature type="domain" description="HTH lysR-type" evidence="5">
    <location>
        <begin position="7"/>
        <end position="64"/>
    </location>
</feature>
<dbReference type="InterPro" id="IPR036390">
    <property type="entry name" value="WH_DNA-bd_sf"/>
</dbReference>
<dbReference type="AlphaFoldDB" id="A0A1W6YVI1"/>
<protein>
    <submittedName>
        <fullName evidence="6">LysR family transcriptional regulator</fullName>
    </submittedName>
</protein>
<dbReference type="Gene3D" id="3.40.190.290">
    <property type="match status" value="1"/>
</dbReference>
<dbReference type="SUPFAM" id="SSF53850">
    <property type="entry name" value="Periplasmic binding protein-like II"/>
    <property type="match status" value="1"/>
</dbReference>
<dbReference type="Pfam" id="PF03466">
    <property type="entry name" value="LysR_substrate"/>
    <property type="match status" value="1"/>
</dbReference>
<keyword evidence="3" id="KW-0238">DNA-binding</keyword>
<dbReference type="EMBL" id="CP021108">
    <property type="protein sequence ID" value="ARP84623.1"/>
    <property type="molecule type" value="Genomic_DNA"/>
</dbReference>
<dbReference type="PROSITE" id="PS50931">
    <property type="entry name" value="HTH_LYSR"/>
    <property type="match status" value="1"/>
</dbReference>
<evidence type="ECO:0000256" key="1">
    <source>
        <dbReference type="ARBA" id="ARBA00009437"/>
    </source>
</evidence>
<dbReference type="STRING" id="1416806.CAL12_18795"/>
<dbReference type="PANTHER" id="PTHR30346:SF0">
    <property type="entry name" value="HCA OPERON TRANSCRIPTIONAL ACTIVATOR HCAR"/>
    <property type="match status" value="1"/>
</dbReference>
<dbReference type="Pfam" id="PF00126">
    <property type="entry name" value="HTH_1"/>
    <property type="match status" value="1"/>
</dbReference>
<dbReference type="GO" id="GO:0003700">
    <property type="term" value="F:DNA-binding transcription factor activity"/>
    <property type="evidence" value="ECO:0007669"/>
    <property type="project" value="InterPro"/>
</dbReference>
<evidence type="ECO:0000256" key="4">
    <source>
        <dbReference type="ARBA" id="ARBA00023163"/>
    </source>
</evidence>
<dbReference type="KEGG" id="bgv:CAL12_18795"/>
<organism evidence="6 7">
    <name type="scientific">Bordetella genomosp. 8</name>
    <dbReference type="NCBI Taxonomy" id="1416806"/>
    <lineage>
        <taxon>Bacteria</taxon>
        <taxon>Pseudomonadati</taxon>
        <taxon>Pseudomonadota</taxon>
        <taxon>Betaproteobacteria</taxon>
        <taxon>Burkholderiales</taxon>
        <taxon>Alcaligenaceae</taxon>
        <taxon>Bordetella</taxon>
    </lineage>
</organism>
<gene>
    <name evidence="6" type="ORF">CAL12_18795</name>
</gene>
<reference evidence="6 7" key="1">
    <citation type="submission" date="2017-05" db="EMBL/GenBank/DDBJ databases">
        <title>Complete and WGS of Bordetella genogroups.</title>
        <authorList>
            <person name="Spilker T."/>
            <person name="LiPuma J."/>
        </authorList>
    </citation>
    <scope>NUCLEOTIDE SEQUENCE [LARGE SCALE GENOMIC DNA]</scope>
    <source>
        <strain evidence="6 7">AU19157</strain>
    </source>
</reference>